<accession>A0A0B0NN62</accession>
<protein>
    <submittedName>
        <fullName evidence="1">Uncharacterized protein</fullName>
    </submittedName>
</protein>
<name>A0A0B0NN62_GOSAR</name>
<dbReference type="Proteomes" id="UP000032142">
    <property type="component" value="Unassembled WGS sequence"/>
</dbReference>
<evidence type="ECO:0000313" key="1">
    <source>
        <dbReference type="EMBL" id="KHG15993.1"/>
    </source>
</evidence>
<gene>
    <name evidence="1" type="ORF">F383_22579</name>
</gene>
<dbReference type="AlphaFoldDB" id="A0A0B0NN62"/>
<evidence type="ECO:0000313" key="2">
    <source>
        <dbReference type="Proteomes" id="UP000032142"/>
    </source>
</evidence>
<dbReference type="EMBL" id="KN405092">
    <property type="protein sequence ID" value="KHG15993.1"/>
    <property type="molecule type" value="Genomic_DNA"/>
</dbReference>
<proteinExistence type="predicted"/>
<sequence>MVMVEGLNWNLTNVAPETSSKKGKEKVNEDIDVGLVEYNWHAIGLEVFRNIPTVCR</sequence>
<keyword evidence="2" id="KW-1185">Reference proteome</keyword>
<organism evidence="1 2">
    <name type="scientific">Gossypium arboreum</name>
    <name type="common">Tree cotton</name>
    <name type="synonym">Gossypium nanking</name>
    <dbReference type="NCBI Taxonomy" id="29729"/>
    <lineage>
        <taxon>Eukaryota</taxon>
        <taxon>Viridiplantae</taxon>
        <taxon>Streptophyta</taxon>
        <taxon>Embryophyta</taxon>
        <taxon>Tracheophyta</taxon>
        <taxon>Spermatophyta</taxon>
        <taxon>Magnoliopsida</taxon>
        <taxon>eudicotyledons</taxon>
        <taxon>Gunneridae</taxon>
        <taxon>Pentapetalae</taxon>
        <taxon>rosids</taxon>
        <taxon>malvids</taxon>
        <taxon>Malvales</taxon>
        <taxon>Malvaceae</taxon>
        <taxon>Malvoideae</taxon>
        <taxon>Gossypium</taxon>
    </lineage>
</organism>
<reference evidence="2" key="1">
    <citation type="submission" date="2014-09" db="EMBL/GenBank/DDBJ databases">
        <authorList>
            <person name="Mudge J."/>
            <person name="Ramaraj T."/>
            <person name="Lindquist I.E."/>
            <person name="Bharti A.K."/>
            <person name="Sundararajan A."/>
            <person name="Cameron C.T."/>
            <person name="Woodward J.E."/>
            <person name="May G.D."/>
            <person name="Brubaker C."/>
            <person name="Broadhvest J."/>
            <person name="Wilkins T.A."/>
        </authorList>
    </citation>
    <scope>NUCLEOTIDE SEQUENCE</scope>
    <source>
        <strain evidence="2">cv. AKA8401</strain>
    </source>
</reference>